<reference evidence="1 2" key="1">
    <citation type="submission" date="2014-06" db="EMBL/GenBank/DDBJ databases">
        <authorList>
            <person name="Swart Estienne"/>
        </authorList>
    </citation>
    <scope>NUCLEOTIDE SEQUENCE [LARGE SCALE GENOMIC DNA]</scope>
    <source>
        <strain evidence="1 2">130c</strain>
    </source>
</reference>
<organism evidence="1 2">
    <name type="scientific">Stylonychia lemnae</name>
    <name type="common">Ciliate</name>
    <dbReference type="NCBI Taxonomy" id="5949"/>
    <lineage>
        <taxon>Eukaryota</taxon>
        <taxon>Sar</taxon>
        <taxon>Alveolata</taxon>
        <taxon>Ciliophora</taxon>
        <taxon>Intramacronucleata</taxon>
        <taxon>Spirotrichea</taxon>
        <taxon>Stichotrichia</taxon>
        <taxon>Sporadotrichida</taxon>
        <taxon>Oxytrichidae</taxon>
        <taxon>Stylonychinae</taxon>
        <taxon>Stylonychia</taxon>
    </lineage>
</organism>
<proteinExistence type="predicted"/>
<keyword evidence="2" id="KW-1185">Reference proteome</keyword>
<evidence type="ECO:0000313" key="1">
    <source>
        <dbReference type="EMBL" id="CDW88883.1"/>
    </source>
</evidence>
<evidence type="ECO:0000313" key="2">
    <source>
        <dbReference type="Proteomes" id="UP000039865"/>
    </source>
</evidence>
<dbReference type="EMBL" id="CCKQ01016997">
    <property type="protein sequence ID" value="CDW88883.1"/>
    <property type="molecule type" value="Genomic_DNA"/>
</dbReference>
<sequence length="501" mass="59640">MIISQQFTLEGQKRNLSSQQQIYYRYKIQTPLNETSEPFKFYESDQVIVIEATDRKYIKFNYLYSIFQLNDFQYRTFFYILILSECHNVDIIQQSPINEEFLYQFNLTERITYQFDEFLAQKSFCQPYLYYELERHQPPASLLQFDNLTRTFDIYTDLNEKNIYNFTLWIGILDSPLNISVKFAVIVQHSCSIEPTEKFSVLDYYYKIRSNNTVPEVFERYDYPQGWPDICPKFQYKLADSYNSYQAVSTYFFLTMSSVNCSENMLLATTLGNLEYYLYEPQIKYYFPAFIQTSPECGIVKYYMYQDNPWKSAYTIGIWLDIRVGESISTNIRMETRNLEDANYSQRTQNLILEGINTFGQANQTRFTYTIIYRCAYLNVQPVNPQIRLTYALNKQDVSFYLSSIFKLNDTILQNCQPIIVEVIGYYDKDNNELSQSIFSLILQTVPMLLQNISQHYLKLAFKLIHQKHKKINSKFKNGCLLQVNVNFQTTKYGWKIKNFQ</sequence>
<dbReference type="AlphaFoldDB" id="A0A078B5X2"/>
<dbReference type="Proteomes" id="UP000039865">
    <property type="component" value="Unassembled WGS sequence"/>
</dbReference>
<protein>
    <submittedName>
        <fullName evidence="1">Uncharacterized protein</fullName>
    </submittedName>
</protein>
<gene>
    <name evidence="1" type="primary">Contig269.g307</name>
    <name evidence="1" type="ORF">STYLEM_18008</name>
</gene>
<accession>A0A078B5X2</accession>
<name>A0A078B5X2_STYLE</name>
<dbReference type="InParanoid" id="A0A078B5X2"/>